<evidence type="ECO:0000313" key="4">
    <source>
        <dbReference type="EMBL" id="KAF9735042.1"/>
    </source>
</evidence>
<keyword evidence="5" id="KW-1185">Reference proteome</keyword>
<evidence type="ECO:0000256" key="1">
    <source>
        <dbReference type="SAM" id="MobiDB-lite"/>
    </source>
</evidence>
<comment type="caution">
    <text evidence="4">The sequence shown here is derived from an EMBL/GenBank/DDBJ whole genome shotgun (WGS) entry which is preliminary data.</text>
</comment>
<feature type="transmembrane region" description="Helical" evidence="2">
    <location>
        <begin position="160"/>
        <end position="182"/>
    </location>
</feature>
<keyword evidence="2" id="KW-0812">Transmembrane</keyword>
<evidence type="ECO:0000256" key="2">
    <source>
        <dbReference type="SAM" id="Phobius"/>
    </source>
</evidence>
<organism evidence="4 5">
    <name type="scientific">Paraphaeosphaeria minitans</name>
    <dbReference type="NCBI Taxonomy" id="565426"/>
    <lineage>
        <taxon>Eukaryota</taxon>
        <taxon>Fungi</taxon>
        <taxon>Dikarya</taxon>
        <taxon>Ascomycota</taxon>
        <taxon>Pezizomycotina</taxon>
        <taxon>Dothideomycetes</taxon>
        <taxon>Pleosporomycetidae</taxon>
        <taxon>Pleosporales</taxon>
        <taxon>Massarineae</taxon>
        <taxon>Didymosphaeriaceae</taxon>
        <taxon>Paraphaeosphaeria</taxon>
    </lineage>
</organism>
<protein>
    <submittedName>
        <fullName evidence="4">Uncharacterized protein</fullName>
    </submittedName>
</protein>
<gene>
    <name evidence="4" type="ORF">PMIN01_06447</name>
</gene>
<keyword evidence="3" id="KW-0732">Signal</keyword>
<dbReference type="OrthoDB" id="3936754at2759"/>
<proteinExistence type="predicted"/>
<keyword evidence="2" id="KW-0472">Membrane</keyword>
<reference evidence="4" key="1">
    <citation type="journal article" date="2020" name="Mol. Plant Microbe Interact.">
        <title>Genome Sequence of the Biocontrol Agent Coniothyrium minitans strain Conio (IMI 134523).</title>
        <authorList>
            <person name="Patel D."/>
            <person name="Shittu T.A."/>
            <person name="Baroncelli R."/>
            <person name="Muthumeenakshi S."/>
            <person name="Osborne T.H."/>
            <person name="Janganan T.K."/>
            <person name="Sreenivasaprasad S."/>
        </authorList>
    </citation>
    <scope>NUCLEOTIDE SEQUENCE</scope>
    <source>
        <strain evidence="4">Conio</strain>
    </source>
</reference>
<evidence type="ECO:0000256" key="3">
    <source>
        <dbReference type="SAM" id="SignalP"/>
    </source>
</evidence>
<feature type="region of interest" description="Disordered" evidence="1">
    <location>
        <begin position="36"/>
        <end position="57"/>
    </location>
</feature>
<sequence>MLSKTLLSALASALLLSTAAALPSRTHCRCTITPADAAPSPPSTYHDSLENPDTLVASTPTPPDLCLALGPSLENLRTANPALYASYISKTDAQQLAAATTAHTPLSTTILLRLAAQQGFQNLGVVLPGAPPQDGGERIACRAETETGGEEAWSAYQVSWVTLVVLQVVVILVVVACVAEGVMFGMRWMASRTPPALITLPLTIPGRPARLRLSGEERRLFAIPVSDDFDTRSPGVEKKLRVYASLSWQAQRYAYIEDEDDEFNRPVM</sequence>
<dbReference type="Proteomes" id="UP000756921">
    <property type="component" value="Unassembled WGS sequence"/>
</dbReference>
<accession>A0A9P6GG73</accession>
<feature type="chain" id="PRO_5040203797" evidence="3">
    <location>
        <begin position="22"/>
        <end position="268"/>
    </location>
</feature>
<dbReference type="EMBL" id="WJXW01000006">
    <property type="protein sequence ID" value="KAF9735042.1"/>
    <property type="molecule type" value="Genomic_DNA"/>
</dbReference>
<dbReference type="AlphaFoldDB" id="A0A9P6GG73"/>
<keyword evidence="2" id="KW-1133">Transmembrane helix</keyword>
<evidence type="ECO:0000313" key="5">
    <source>
        <dbReference type="Proteomes" id="UP000756921"/>
    </source>
</evidence>
<feature type="signal peptide" evidence="3">
    <location>
        <begin position="1"/>
        <end position="21"/>
    </location>
</feature>
<name>A0A9P6GG73_9PLEO</name>